<name>A0A084Y2Y1_9PROT</name>
<accession>A0A084Y2Y1</accession>
<evidence type="ECO:0000313" key="5">
    <source>
        <dbReference type="Proteomes" id="UP000019812"/>
    </source>
</evidence>
<feature type="region of interest" description="Disordered" evidence="2">
    <location>
        <begin position="120"/>
        <end position="164"/>
    </location>
</feature>
<dbReference type="AlphaFoldDB" id="A0A084Y2Y1"/>
<dbReference type="STRING" id="1457154.CAPSK01_001266"/>
<proteinExistence type="predicted"/>
<evidence type="ECO:0000313" key="4">
    <source>
        <dbReference type="EMBL" id="KFB69075.1"/>
    </source>
</evidence>
<feature type="domain" description="SWIM-type" evidence="3">
    <location>
        <begin position="63"/>
        <end position="96"/>
    </location>
</feature>
<comment type="caution">
    <text evidence="4">The sequence shown here is derived from an EMBL/GenBank/DDBJ whole genome shotgun (WGS) entry which is preliminary data.</text>
</comment>
<keyword evidence="1" id="KW-0863">Zinc-finger</keyword>
<dbReference type="Pfam" id="PF04434">
    <property type="entry name" value="SWIM"/>
    <property type="match status" value="1"/>
</dbReference>
<keyword evidence="1" id="KW-0862">Zinc</keyword>
<gene>
    <name evidence="4" type="ORF">CAPSK01_001266</name>
</gene>
<protein>
    <recommendedName>
        <fullName evidence="3">SWIM-type domain-containing protein</fullName>
    </recommendedName>
</protein>
<evidence type="ECO:0000259" key="3">
    <source>
        <dbReference type="PROSITE" id="PS50966"/>
    </source>
</evidence>
<keyword evidence="1" id="KW-0479">Metal-binding</keyword>
<dbReference type="Proteomes" id="UP000019812">
    <property type="component" value="Unassembled WGS sequence"/>
</dbReference>
<sequence>MARDQFDWPTPMQLGTDDILKLSPDAASAKAAIALAMPSRWLRPAFNDQAVWGECPGSGATPYRVQVDRQGPAFRCSCPSRKFPCKHGLALLLLLAQQPVAFTATDPPAWVAAWIDSRRQRDESRKSKDDGGAAALAGSASADTGQGPKATTAEKPSLRRGDSMRQQRLLDGLDELELWLDDRVRQGLATLSGQTATWNDIARRMVDAQLPGLAFRLRRLGRLIDGSESWPARVLGGMGQLQLLIDASRRLADLPDVVQADLRHTLGLSSSRETVLADGERLADDWLVIGQSCRQEDRLWERRVWLLGQHSGRWAMLLDFAHGNRHFEHSFVTGSQRHWTLAYYPGNAPLRAMVVDTPTQTSDPPTPWTRAAPTLAVALDALSDTLAANPWQSPQPLLVGDAAPVFGTQGWMLRTAERRGLPLALATDEGWPLLAESGGAPLAVFGEWADEALRPLSAWRFAPPVSRLWMAE</sequence>
<feature type="compositionally biased region" description="Low complexity" evidence="2">
    <location>
        <begin position="132"/>
        <end position="143"/>
    </location>
</feature>
<evidence type="ECO:0000256" key="1">
    <source>
        <dbReference type="PROSITE-ProRule" id="PRU00325"/>
    </source>
</evidence>
<dbReference type="GO" id="GO:0008270">
    <property type="term" value="F:zinc ion binding"/>
    <property type="evidence" value="ECO:0007669"/>
    <property type="project" value="UniProtKB-KW"/>
</dbReference>
<dbReference type="PROSITE" id="PS50966">
    <property type="entry name" value="ZF_SWIM"/>
    <property type="match status" value="1"/>
</dbReference>
<dbReference type="EMBL" id="JDSS02000018">
    <property type="protein sequence ID" value="KFB69075.1"/>
    <property type="molecule type" value="Genomic_DNA"/>
</dbReference>
<reference evidence="4 5" key="1">
    <citation type="submission" date="2014-07" db="EMBL/GenBank/DDBJ databases">
        <title>Expanding our view of genomic diversity in Candidatus Accumulibacter clades.</title>
        <authorList>
            <person name="Skennerton C.T."/>
            <person name="Barr J.J."/>
            <person name="Slater F.R."/>
            <person name="Bond P.L."/>
            <person name="Tyson G.W."/>
        </authorList>
    </citation>
    <scope>NUCLEOTIDE SEQUENCE [LARGE SCALE GENOMIC DNA]</scope>
    <source>
        <strain evidence="5">SK-01</strain>
    </source>
</reference>
<evidence type="ECO:0000256" key="2">
    <source>
        <dbReference type="SAM" id="MobiDB-lite"/>
    </source>
</evidence>
<feature type="compositionally biased region" description="Basic and acidic residues" evidence="2">
    <location>
        <begin position="120"/>
        <end position="131"/>
    </location>
</feature>
<organism evidence="4 5">
    <name type="scientific">Candidatus Accumulibacter vicinus</name>
    <dbReference type="NCBI Taxonomy" id="2954382"/>
    <lineage>
        <taxon>Bacteria</taxon>
        <taxon>Pseudomonadati</taxon>
        <taxon>Pseudomonadota</taxon>
        <taxon>Betaproteobacteria</taxon>
        <taxon>Candidatus Accumulibacter</taxon>
    </lineage>
</organism>
<dbReference type="InterPro" id="IPR007527">
    <property type="entry name" value="Znf_SWIM"/>
</dbReference>